<evidence type="ECO:0000256" key="4">
    <source>
        <dbReference type="ARBA" id="ARBA00022989"/>
    </source>
</evidence>
<feature type="region of interest" description="Disordered" evidence="6">
    <location>
        <begin position="347"/>
        <end position="369"/>
    </location>
</feature>
<feature type="transmembrane region" description="Helical" evidence="7">
    <location>
        <begin position="310"/>
        <end position="332"/>
    </location>
</feature>
<evidence type="ECO:0000313" key="9">
    <source>
        <dbReference type="Proteomes" id="UP000236447"/>
    </source>
</evidence>
<organism evidence="8 9">
    <name type="scientific">Phaeobacter inhibens</name>
    <dbReference type="NCBI Taxonomy" id="221822"/>
    <lineage>
        <taxon>Bacteria</taxon>
        <taxon>Pseudomonadati</taxon>
        <taxon>Pseudomonadota</taxon>
        <taxon>Alphaproteobacteria</taxon>
        <taxon>Rhodobacterales</taxon>
        <taxon>Roseobacteraceae</taxon>
        <taxon>Phaeobacter</taxon>
    </lineage>
</organism>
<gene>
    <name evidence="8" type="ORF">PhaeoP88_00209</name>
</gene>
<feature type="region of interest" description="Disordered" evidence="6">
    <location>
        <begin position="1"/>
        <end position="56"/>
    </location>
</feature>
<feature type="transmembrane region" description="Helical" evidence="7">
    <location>
        <begin position="202"/>
        <end position="232"/>
    </location>
</feature>
<keyword evidence="3 7" id="KW-0812">Transmembrane</keyword>
<dbReference type="PANTHER" id="PTHR30213">
    <property type="entry name" value="INNER MEMBRANE PROTEIN YHJD"/>
    <property type="match status" value="1"/>
</dbReference>
<feature type="transmembrane region" description="Helical" evidence="7">
    <location>
        <begin position="244"/>
        <end position="264"/>
    </location>
</feature>
<evidence type="ECO:0000256" key="3">
    <source>
        <dbReference type="ARBA" id="ARBA00022692"/>
    </source>
</evidence>
<dbReference type="GO" id="GO:0005886">
    <property type="term" value="C:plasma membrane"/>
    <property type="evidence" value="ECO:0007669"/>
    <property type="project" value="UniProtKB-SubCell"/>
</dbReference>
<evidence type="ECO:0000256" key="5">
    <source>
        <dbReference type="ARBA" id="ARBA00023136"/>
    </source>
</evidence>
<feature type="transmembrane region" description="Helical" evidence="7">
    <location>
        <begin position="92"/>
        <end position="119"/>
    </location>
</feature>
<sequence>MPSQPDNRGDASREAASTVDYTEEGTPVTDDFANTTPQGRDALRPDGAAGDSSVTANQGRLSTATGWLGRFPSSVKLLWCAWTRMGNAHGGLLAAGVAFYGLLSVFPGITAFVALFGLIADPTLITEQSTWLTSLLPSSAAELVNQQLVQVAGARPDTLGWAAAASAALALWSASRSTDSVIQGLNVIFGTKEQRSFIVLKAVIVTITFAAICGALLLLLIVAAIPAAVALFGDSALLAGITQLLRWPLMFVVGIAGISLLYRFGPDRSGEGWQLFTPGAILSCTLWVAGSIGFSLYVQAFGSYNETFGALSGVILLLTWMWLSAFVILFGAGLDAERRANTETDCAPLSAEAEGGPEVRDGQSSSFAA</sequence>
<protein>
    <submittedName>
        <fullName evidence="8">Putative ribonuclease BN</fullName>
    </submittedName>
</protein>
<evidence type="ECO:0000313" key="8">
    <source>
        <dbReference type="EMBL" id="AUQ97614.1"/>
    </source>
</evidence>
<accession>A0A2I7K4S8</accession>
<evidence type="ECO:0000256" key="1">
    <source>
        <dbReference type="ARBA" id="ARBA00004651"/>
    </source>
</evidence>
<dbReference type="Pfam" id="PF03631">
    <property type="entry name" value="Virul_fac_BrkB"/>
    <property type="match status" value="1"/>
</dbReference>
<dbReference type="NCBIfam" id="TIGR00765">
    <property type="entry name" value="yihY_not_rbn"/>
    <property type="match status" value="1"/>
</dbReference>
<evidence type="ECO:0000256" key="2">
    <source>
        <dbReference type="ARBA" id="ARBA00022475"/>
    </source>
</evidence>
<proteinExistence type="predicted"/>
<dbReference type="EMBL" id="CP010725">
    <property type="protein sequence ID" value="AUQ97614.1"/>
    <property type="molecule type" value="Genomic_DNA"/>
</dbReference>
<dbReference type="Proteomes" id="UP000236447">
    <property type="component" value="Chromosome"/>
</dbReference>
<comment type="subcellular location">
    <subcellularLocation>
        <location evidence="1">Cell membrane</location>
        <topology evidence="1">Multi-pass membrane protein</topology>
    </subcellularLocation>
</comment>
<reference evidence="8 9" key="2">
    <citation type="journal article" date="2017" name="Genome Biol. Evol.">
        <title>Trajectories and Drivers of Genome Evolution in Surface-Associated Marine Phaeobacter.</title>
        <authorList>
            <person name="Freese H.M."/>
            <person name="Sikorski J."/>
            <person name="Bunk B."/>
            <person name="Scheuner C."/>
            <person name="Meier-Kolthoff J.P."/>
            <person name="Sproer C."/>
            <person name="Gram L."/>
            <person name="Overmann J."/>
        </authorList>
    </citation>
    <scope>NUCLEOTIDE SEQUENCE [LARGE SCALE GENOMIC DNA]</scope>
    <source>
        <strain evidence="8 9">P88</strain>
    </source>
</reference>
<dbReference type="PANTHER" id="PTHR30213:SF0">
    <property type="entry name" value="UPF0761 MEMBRANE PROTEIN YIHY"/>
    <property type="match status" value="1"/>
</dbReference>
<keyword evidence="4 7" id="KW-1133">Transmembrane helix</keyword>
<dbReference type="AlphaFoldDB" id="A0A2I7K4S8"/>
<dbReference type="InterPro" id="IPR017039">
    <property type="entry name" value="Virul_fac_BrkB"/>
</dbReference>
<evidence type="ECO:0000256" key="6">
    <source>
        <dbReference type="SAM" id="MobiDB-lite"/>
    </source>
</evidence>
<keyword evidence="2" id="KW-1003">Cell membrane</keyword>
<keyword evidence="5 7" id="KW-0472">Membrane</keyword>
<evidence type="ECO:0000256" key="7">
    <source>
        <dbReference type="SAM" id="Phobius"/>
    </source>
</evidence>
<name>A0A2I7K4S8_9RHOB</name>
<reference evidence="8 9" key="1">
    <citation type="journal article" date="2017" name="Front. Microbiol.">
        <title>Phaeobacter piscinae sp. nov., a species of the Roseobacter group and potential aquaculture probiont.</title>
        <authorList>
            <person name="Sonnenschein E.C."/>
            <person name="Phippen C.B.W."/>
            <person name="Nielsen K.F."/>
            <person name="Mateiu R.V."/>
            <person name="Melchiorsen J."/>
            <person name="Gram L."/>
            <person name="Overmann J."/>
            <person name="Freese H.M."/>
        </authorList>
    </citation>
    <scope>NUCLEOTIDE SEQUENCE [LARGE SCALE GENOMIC DNA]</scope>
    <source>
        <strain evidence="8 9">P88</strain>
    </source>
</reference>
<feature type="transmembrane region" description="Helical" evidence="7">
    <location>
        <begin position="276"/>
        <end position="298"/>
    </location>
</feature>